<dbReference type="Proteomes" id="UP000228981">
    <property type="component" value="Segment"/>
</dbReference>
<reference evidence="1 2" key="1">
    <citation type="submission" date="2017-10" db="EMBL/GenBank/DDBJ databases">
        <title>Comparative genomic analysis of a novel S. flexneri bacteriophage vB_SflS-ISF001.</title>
        <authorList>
            <person name="Shahin K."/>
            <person name="Bouzari M."/>
            <person name="Wang R."/>
        </authorList>
    </citation>
    <scope>NUCLEOTIDE SEQUENCE [LARGE SCALE GENOMIC DNA]</scope>
</reference>
<accession>A0A2D1GQ54</accession>
<dbReference type="EMBL" id="MG049919">
    <property type="protein sequence ID" value="ATN94147.1"/>
    <property type="molecule type" value="Genomic_DNA"/>
</dbReference>
<keyword evidence="2" id="KW-1185">Reference proteome</keyword>
<organism evidence="1 2">
    <name type="scientific">Shigella phage vB_SflS-ISF001</name>
    <dbReference type="NCBI Taxonomy" id="2048005"/>
    <lineage>
        <taxon>Viruses</taxon>
        <taxon>Duplodnaviria</taxon>
        <taxon>Heunggongvirae</taxon>
        <taxon>Uroviricota</taxon>
        <taxon>Caudoviricetes</taxon>
        <taxon>Drexlerviridae</taxon>
        <taxon>Tunavirinae</taxon>
        <taxon>Tunavirus</taxon>
        <taxon>Tunavirus ISF001</taxon>
    </lineage>
</organism>
<name>A0A2D1GQ54_9CAUD</name>
<gene>
    <name evidence="1" type="ORF">FLXISF001_069</name>
</gene>
<evidence type="ECO:0000313" key="1">
    <source>
        <dbReference type="EMBL" id="ATN94147.1"/>
    </source>
</evidence>
<proteinExistence type="predicted"/>
<sequence length="61" mass="6920">MKTKLVNKSEIKNGDTLIVNGELRTVDKQSIVRDEFLGLLLFADSYCLGYLKVELVVDVKF</sequence>
<protein>
    <submittedName>
        <fullName evidence="1">Uncharacterized protein</fullName>
    </submittedName>
</protein>
<evidence type="ECO:0000313" key="2">
    <source>
        <dbReference type="Proteomes" id="UP000228981"/>
    </source>
</evidence>